<dbReference type="EMBL" id="JBJNUY010000009">
    <property type="protein sequence ID" value="MFL9001254.1"/>
    <property type="molecule type" value="Genomic_DNA"/>
</dbReference>
<dbReference type="Proteomes" id="UP001628646">
    <property type="component" value="Unassembled WGS sequence"/>
</dbReference>
<organism evidence="1 2">
    <name type="scientific">Pseudomonas azerbaijanorientalis</name>
    <dbReference type="NCBI Taxonomy" id="2842350"/>
    <lineage>
        <taxon>Bacteria</taxon>
        <taxon>Pseudomonadati</taxon>
        <taxon>Pseudomonadota</taxon>
        <taxon>Gammaproteobacteria</taxon>
        <taxon>Pseudomonadales</taxon>
        <taxon>Pseudomonadaceae</taxon>
        <taxon>Pseudomonas</taxon>
    </lineage>
</organism>
<name>A0ABW8W7K0_9PSED</name>
<comment type="caution">
    <text evidence="1">The sequence shown here is derived from an EMBL/GenBank/DDBJ whole genome shotgun (WGS) entry which is preliminary data.</text>
</comment>
<dbReference type="RefSeq" id="WP_407801552.1">
    <property type="nucleotide sequence ID" value="NZ_JBJNUX010000014.1"/>
</dbReference>
<gene>
    <name evidence="1" type="ORF">ACJ8NA_21740</name>
</gene>
<reference evidence="1 2" key="1">
    <citation type="submission" date="2024-12" db="EMBL/GenBank/DDBJ databases">
        <title>Pseudomonas species isolated from Lotus nodules promote plant growth.</title>
        <authorList>
            <person name="Yu Y.-H."/>
            <person name="Kurtenbach J."/>
            <person name="Crosbie D."/>
            <person name="Brachmann A."/>
            <person name="Marin M."/>
        </authorList>
    </citation>
    <scope>NUCLEOTIDE SEQUENCE [LARGE SCALE GENOMIC DNA]</scope>
    <source>
        <strain evidence="1 2">PLb11B</strain>
    </source>
</reference>
<accession>A0ABW8W7K0</accession>
<sequence>MIQKKAMGSFSCSLMNMEVRENALGKIFLVIEWYRPGVVVFQFAFVCGLLSGID</sequence>
<evidence type="ECO:0000313" key="1">
    <source>
        <dbReference type="EMBL" id="MFL9001254.1"/>
    </source>
</evidence>
<proteinExistence type="predicted"/>
<protein>
    <submittedName>
        <fullName evidence="1">Uncharacterized protein</fullName>
    </submittedName>
</protein>
<keyword evidence="2" id="KW-1185">Reference proteome</keyword>
<evidence type="ECO:0000313" key="2">
    <source>
        <dbReference type="Proteomes" id="UP001628646"/>
    </source>
</evidence>